<comment type="similarity">
    <text evidence="1">Belongs to the short-chain dehydrogenases/reductases (SDR) family.</text>
</comment>
<dbReference type="Gene3D" id="3.40.50.720">
    <property type="entry name" value="NAD(P)-binding Rossmann-like Domain"/>
    <property type="match status" value="1"/>
</dbReference>
<accession>A0A8K0SEQ4</accession>
<name>A0A8K0SEQ4_9HYPO</name>
<dbReference type="SUPFAM" id="SSF51735">
    <property type="entry name" value="NAD(P)-binding Rossmann-fold domains"/>
    <property type="match status" value="1"/>
</dbReference>
<evidence type="ECO:0000313" key="4">
    <source>
        <dbReference type="Proteomes" id="UP000813444"/>
    </source>
</evidence>
<evidence type="ECO:0008006" key="5">
    <source>
        <dbReference type="Google" id="ProtNLM"/>
    </source>
</evidence>
<dbReference type="Pfam" id="PF00106">
    <property type="entry name" value="adh_short"/>
    <property type="match status" value="1"/>
</dbReference>
<proteinExistence type="inferred from homology"/>
<dbReference type="EMBL" id="JAGPNK010000018">
    <property type="protein sequence ID" value="KAH7305518.1"/>
    <property type="molecule type" value="Genomic_DNA"/>
</dbReference>
<evidence type="ECO:0000313" key="3">
    <source>
        <dbReference type="EMBL" id="KAH7305518.1"/>
    </source>
</evidence>
<protein>
    <recommendedName>
        <fullName evidence="5">Short-chain dehydrogenase</fullName>
    </recommendedName>
</protein>
<dbReference type="InterPro" id="IPR036291">
    <property type="entry name" value="NAD(P)-bd_dom_sf"/>
</dbReference>
<evidence type="ECO:0000256" key="2">
    <source>
        <dbReference type="ARBA" id="ARBA00023002"/>
    </source>
</evidence>
<dbReference type="GO" id="GO:0016491">
    <property type="term" value="F:oxidoreductase activity"/>
    <property type="evidence" value="ECO:0007669"/>
    <property type="project" value="UniProtKB-KW"/>
</dbReference>
<comment type="caution">
    <text evidence="3">The sequence shown here is derived from an EMBL/GenBank/DDBJ whole genome shotgun (WGS) entry which is preliminary data.</text>
</comment>
<organism evidence="3 4">
    <name type="scientific">Stachybotrys elegans</name>
    <dbReference type="NCBI Taxonomy" id="80388"/>
    <lineage>
        <taxon>Eukaryota</taxon>
        <taxon>Fungi</taxon>
        <taxon>Dikarya</taxon>
        <taxon>Ascomycota</taxon>
        <taxon>Pezizomycotina</taxon>
        <taxon>Sordariomycetes</taxon>
        <taxon>Hypocreomycetidae</taxon>
        <taxon>Hypocreales</taxon>
        <taxon>Stachybotryaceae</taxon>
        <taxon>Stachybotrys</taxon>
    </lineage>
</organism>
<reference evidence="3" key="1">
    <citation type="journal article" date="2021" name="Nat. Commun.">
        <title>Genetic determinants of endophytism in the Arabidopsis root mycobiome.</title>
        <authorList>
            <person name="Mesny F."/>
            <person name="Miyauchi S."/>
            <person name="Thiergart T."/>
            <person name="Pickel B."/>
            <person name="Atanasova L."/>
            <person name="Karlsson M."/>
            <person name="Huettel B."/>
            <person name="Barry K.W."/>
            <person name="Haridas S."/>
            <person name="Chen C."/>
            <person name="Bauer D."/>
            <person name="Andreopoulos W."/>
            <person name="Pangilinan J."/>
            <person name="LaButti K."/>
            <person name="Riley R."/>
            <person name="Lipzen A."/>
            <person name="Clum A."/>
            <person name="Drula E."/>
            <person name="Henrissat B."/>
            <person name="Kohler A."/>
            <person name="Grigoriev I.V."/>
            <person name="Martin F.M."/>
            <person name="Hacquard S."/>
        </authorList>
    </citation>
    <scope>NUCLEOTIDE SEQUENCE</scope>
    <source>
        <strain evidence="3">MPI-CAGE-CH-0235</strain>
    </source>
</reference>
<dbReference type="OrthoDB" id="5336600at2759"/>
<dbReference type="AlphaFoldDB" id="A0A8K0SEQ4"/>
<evidence type="ECO:0000256" key="1">
    <source>
        <dbReference type="ARBA" id="ARBA00006484"/>
    </source>
</evidence>
<gene>
    <name evidence="3" type="ORF">B0I35DRAFT_362193</name>
</gene>
<dbReference type="PANTHER" id="PTHR43669">
    <property type="entry name" value="5-KETO-D-GLUCONATE 5-REDUCTASE"/>
    <property type="match status" value="1"/>
</dbReference>
<sequence length="240" mass="25325">MASRKILLILGAGPGIARGVAEKFKSAGYGTAIVSRSKPADGLYPADTVSIQADLRDASSIPKIFDTVKDKLGGSPSVVVYNAAAMTVPSDLSNPFSVSPEDLERDMAIMNTTPYVAAGQAVAGFEAAKDDTPKAFIYTGNMLAGQTRPVPYVVTLGTGKSAASYWLGTAASFYKDKGYGFYFADERKADGSSIPGLNELSASATGDFYLELAEGKKQYPFHATFVAGQGYVHFPDTTRV</sequence>
<dbReference type="InterPro" id="IPR002347">
    <property type="entry name" value="SDR_fam"/>
</dbReference>
<keyword evidence="2" id="KW-0560">Oxidoreductase</keyword>
<dbReference type="PANTHER" id="PTHR43669:SF4">
    <property type="entry name" value="SHORT-CHAIN DEHYDROGENASE"/>
    <property type="match status" value="1"/>
</dbReference>
<keyword evidence="4" id="KW-1185">Reference proteome</keyword>
<dbReference type="Proteomes" id="UP000813444">
    <property type="component" value="Unassembled WGS sequence"/>
</dbReference>